<evidence type="ECO:0000256" key="1">
    <source>
        <dbReference type="SAM" id="Phobius"/>
    </source>
</evidence>
<keyword evidence="3" id="KW-1185">Reference proteome</keyword>
<keyword evidence="1" id="KW-0812">Transmembrane</keyword>
<feature type="transmembrane region" description="Helical" evidence="1">
    <location>
        <begin position="186"/>
        <end position="206"/>
    </location>
</feature>
<dbReference type="EMBL" id="JAKMXF010000321">
    <property type="protein sequence ID" value="KAI6649253.1"/>
    <property type="molecule type" value="Genomic_DNA"/>
</dbReference>
<dbReference type="Proteomes" id="UP001165289">
    <property type="component" value="Unassembled WGS sequence"/>
</dbReference>
<reference evidence="2 3" key="1">
    <citation type="journal article" date="2023" name="BMC Biol.">
        <title>The compact genome of the sponge Oopsacas minuta (Hexactinellida) is lacking key metazoan core genes.</title>
        <authorList>
            <person name="Santini S."/>
            <person name="Schenkelaars Q."/>
            <person name="Jourda C."/>
            <person name="Duchesne M."/>
            <person name="Belahbib H."/>
            <person name="Rocher C."/>
            <person name="Selva M."/>
            <person name="Riesgo A."/>
            <person name="Vervoort M."/>
            <person name="Leys S.P."/>
            <person name="Kodjabachian L."/>
            <person name="Le Bivic A."/>
            <person name="Borchiellini C."/>
            <person name="Claverie J.M."/>
            <person name="Renard E."/>
        </authorList>
    </citation>
    <scope>NUCLEOTIDE SEQUENCE [LARGE SCALE GENOMIC DNA]</scope>
    <source>
        <strain evidence="2">SPO-2</strain>
    </source>
</reference>
<gene>
    <name evidence="2" type="ORF">LOD99_11620</name>
</gene>
<feature type="transmembrane region" description="Helical" evidence="1">
    <location>
        <begin position="248"/>
        <end position="272"/>
    </location>
</feature>
<evidence type="ECO:0008006" key="4">
    <source>
        <dbReference type="Google" id="ProtNLM"/>
    </source>
</evidence>
<sequence length="359" mass="41657">MEFIDVLFDGVLVLMNLSSSTLLFFSLFWLLFLISELKRVYPLWQYQRRLSTHEGNLKAVDYRNNLVKNSLGLIFVVIELITFSIETLEGIARRLIIEITNKDISNPCVLVEQSYLWWNVQYSVIRILETIRQSGMLLLPAVLTVMVMHLQSIYSGFDRRVSIKKFIILTVASLFALLITKSMLSTLLIAETIYMIALPILFYLLVKNTHSLYSSMQRRVVDISHEGNSHRMLYLREKRLVRTFRWKIIPMYTSAGIGIFGQVLYVMIYAGVGSVFMNSCWFGTQYNIHVNVSYNNTFTEATEYFVFLSRFLYFLTGNLFLWTVIIVNVCILVGVLIEKMRGCYPRHSVSLQACLIENI</sequence>
<name>A0AAV7JKN2_9METZ</name>
<proteinExistence type="predicted"/>
<feature type="transmembrane region" description="Helical" evidence="1">
    <location>
        <begin position="162"/>
        <end position="180"/>
    </location>
</feature>
<protein>
    <recommendedName>
        <fullName evidence="4">Gustatory receptor</fullName>
    </recommendedName>
</protein>
<organism evidence="2 3">
    <name type="scientific">Oopsacas minuta</name>
    <dbReference type="NCBI Taxonomy" id="111878"/>
    <lineage>
        <taxon>Eukaryota</taxon>
        <taxon>Metazoa</taxon>
        <taxon>Porifera</taxon>
        <taxon>Hexactinellida</taxon>
        <taxon>Hexasterophora</taxon>
        <taxon>Lyssacinosida</taxon>
        <taxon>Leucopsacidae</taxon>
        <taxon>Oopsacas</taxon>
    </lineage>
</organism>
<comment type="caution">
    <text evidence="2">The sequence shown here is derived from an EMBL/GenBank/DDBJ whole genome shotgun (WGS) entry which is preliminary data.</text>
</comment>
<evidence type="ECO:0000313" key="2">
    <source>
        <dbReference type="EMBL" id="KAI6649253.1"/>
    </source>
</evidence>
<dbReference type="AlphaFoldDB" id="A0AAV7JKN2"/>
<keyword evidence="1" id="KW-0472">Membrane</keyword>
<accession>A0AAV7JKN2</accession>
<feature type="transmembrane region" description="Helical" evidence="1">
    <location>
        <begin position="311"/>
        <end position="337"/>
    </location>
</feature>
<feature type="transmembrane region" description="Helical" evidence="1">
    <location>
        <begin position="12"/>
        <end position="34"/>
    </location>
</feature>
<feature type="transmembrane region" description="Helical" evidence="1">
    <location>
        <begin position="66"/>
        <end position="85"/>
    </location>
</feature>
<keyword evidence="1" id="KW-1133">Transmembrane helix</keyword>
<evidence type="ECO:0000313" key="3">
    <source>
        <dbReference type="Proteomes" id="UP001165289"/>
    </source>
</evidence>